<dbReference type="Pfam" id="PF07282">
    <property type="entry name" value="Cas12f1-like_TNB"/>
    <property type="match status" value="1"/>
</dbReference>
<dbReference type="eggNOG" id="COG0675">
    <property type="taxonomic scope" value="Bacteria"/>
</dbReference>
<dbReference type="InterPro" id="IPR001959">
    <property type="entry name" value="Transposase"/>
</dbReference>
<dbReference type="InterPro" id="IPR010095">
    <property type="entry name" value="Cas12f1-like_TNB"/>
</dbReference>
<feature type="domain" description="Probable transposase IS891/IS1136/IS1341" evidence="7">
    <location>
        <begin position="214"/>
        <end position="317"/>
    </location>
</feature>
<dbReference type="EMBL" id="CP003944">
    <property type="protein sequence ID" value="AFZ49308.1"/>
    <property type="molecule type" value="Genomic_DNA"/>
</dbReference>
<dbReference type="InterPro" id="IPR021027">
    <property type="entry name" value="Transposase_put_HTH"/>
</dbReference>
<organism evidence="10 11">
    <name type="scientific">Dactylococcopsis salina (strain PCC 8305)</name>
    <name type="common">Myxobactron salinum</name>
    <dbReference type="NCBI Taxonomy" id="13035"/>
    <lineage>
        <taxon>Bacteria</taxon>
        <taxon>Bacillati</taxon>
        <taxon>Cyanobacteriota</taxon>
        <taxon>Cyanophyceae</taxon>
        <taxon>Nodosilineales</taxon>
        <taxon>Cymatolegaceae</taxon>
        <taxon>Dactylococcopsis</taxon>
    </lineage>
</organism>
<keyword evidence="3" id="KW-0479">Metal-binding</keyword>
<sequence length="438" mass="50230">MTCICYNEANTGSLIKAMRVSYQYRLKPNKEQIAKIEKWLELLRCQYNYLLGQRFNWWETHRTAVNSCPLICHLPELSDRPTYFSQKQSLTQLKKDRPWYKEIQSQVLQDCVKRVDLSFQRWLRGDKKGKKSGKPRFKGKGRYRTILFPQVKADCVQDNHINLPKFGKIRFIKHRPIPEGFKVKTAQITRKADGYYLTLSLEDKNVPESTIDIVPTSENTLGIDMGLKDFLVTSEGEKVEIPQFYRKGRERLKKLQQKVSRRQKGSNRYLKAVKQLGKHHQKVARQRKDFHFNTIKLILSKGDVIAHEKLNIKGLARTRLSKSIYDAGWGTFLSRLAVKAENAGQLTIEVNPKNTSQNCSGCGEKVPKKLSERTHDCPHCGLTMCRDKNAAINIKNMAINIRNLAVGIPVSSKAQSRTEAKAGAAEKPHSYRIAIECG</sequence>
<evidence type="ECO:0000256" key="6">
    <source>
        <dbReference type="ARBA" id="ARBA00023172"/>
    </source>
</evidence>
<evidence type="ECO:0000256" key="4">
    <source>
        <dbReference type="ARBA" id="ARBA00022833"/>
    </source>
</evidence>
<evidence type="ECO:0000259" key="9">
    <source>
        <dbReference type="Pfam" id="PF12323"/>
    </source>
</evidence>
<evidence type="ECO:0000313" key="10">
    <source>
        <dbReference type="EMBL" id="AFZ49308.1"/>
    </source>
</evidence>
<dbReference type="GO" id="GO:0046872">
    <property type="term" value="F:metal ion binding"/>
    <property type="evidence" value="ECO:0007669"/>
    <property type="project" value="UniProtKB-KW"/>
</dbReference>
<dbReference type="PATRIC" id="fig|13035.3.peg.597"/>
<evidence type="ECO:0000259" key="7">
    <source>
        <dbReference type="Pfam" id="PF01385"/>
    </source>
</evidence>
<feature type="domain" description="Cas12f1-like TNB" evidence="8">
    <location>
        <begin position="329"/>
        <end position="394"/>
    </location>
</feature>
<dbReference type="Pfam" id="PF01385">
    <property type="entry name" value="OrfB_IS605"/>
    <property type="match status" value="1"/>
</dbReference>
<keyword evidence="2" id="KW-0815">Transposition</keyword>
<keyword evidence="11" id="KW-1185">Reference proteome</keyword>
<proteinExistence type="inferred from homology"/>
<keyword evidence="4" id="KW-0862">Zinc</keyword>
<evidence type="ECO:0000256" key="3">
    <source>
        <dbReference type="ARBA" id="ARBA00022723"/>
    </source>
</evidence>
<gene>
    <name evidence="10" type="ORF">Dacsa_0524</name>
</gene>
<dbReference type="RefSeq" id="WP_015228321.1">
    <property type="nucleotide sequence ID" value="NC_019780.1"/>
</dbReference>
<protein>
    <submittedName>
        <fullName evidence="10">Transposase</fullName>
    </submittedName>
</protein>
<dbReference type="AlphaFoldDB" id="K9YT80"/>
<dbReference type="HOGENOM" id="CLU_032903_0_1_3"/>
<evidence type="ECO:0000256" key="5">
    <source>
        <dbReference type="ARBA" id="ARBA00023125"/>
    </source>
</evidence>
<keyword evidence="6" id="KW-0233">DNA recombination</keyword>
<evidence type="ECO:0000313" key="11">
    <source>
        <dbReference type="Proteomes" id="UP000010482"/>
    </source>
</evidence>
<comment type="similarity">
    <text evidence="1">In the C-terminal section; belongs to the transposase 35 family.</text>
</comment>
<reference evidence="10" key="1">
    <citation type="submission" date="2012-04" db="EMBL/GenBank/DDBJ databases">
        <title>Finished genome of Dactylococcopsis salina PCC 8305.</title>
        <authorList>
            <consortium name="US DOE Joint Genome Institute"/>
            <person name="Gugger M."/>
            <person name="Coursin T."/>
            <person name="Rippka R."/>
            <person name="Tandeau De Marsac N."/>
            <person name="Huntemann M."/>
            <person name="Wei C.-L."/>
            <person name="Han J."/>
            <person name="Detter J.C."/>
            <person name="Han C."/>
            <person name="Tapia R."/>
            <person name="Daligault H."/>
            <person name="Chen A."/>
            <person name="Krypides N."/>
            <person name="Mavromatis K."/>
            <person name="Markowitz V."/>
            <person name="Szeto E."/>
            <person name="Ivanova N."/>
            <person name="Ovchinnikova G."/>
            <person name="Pagani I."/>
            <person name="Pati A."/>
            <person name="Goodwin L."/>
            <person name="Peters L."/>
            <person name="Pitluck S."/>
            <person name="Woyke T."/>
            <person name="Kerfeld C."/>
        </authorList>
    </citation>
    <scope>NUCLEOTIDE SEQUENCE [LARGE SCALE GENOMIC DNA]</scope>
    <source>
        <strain evidence="10">PCC 8305</strain>
    </source>
</reference>
<dbReference type="KEGG" id="dsl:Dacsa_0524"/>
<evidence type="ECO:0000256" key="1">
    <source>
        <dbReference type="ARBA" id="ARBA00008761"/>
    </source>
</evidence>
<name>K9YT80_DACS8</name>
<accession>K9YT80</accession>
<evidence type="ECO:0000256" key="2">
    <source>
        <dbReference type="ARBA" id="ARBA00022578"/>
    </source>
</evidence>
<dbReference type="Proteomes" id="UP000010482">
    <property type="component" value="Chromosome"/>
</dbReference>
<dbReference type="GO" id="GO:0006310">
    <property type="term" value="P:DNA recombination"/>
    <property type="evidence" value="ECO:0007669"/>
    <property type="project" value="UniProtKB-KW"/>
</dbReference>
<dbReference type="GO" id="GO:0003677">
    <property type="term" value="F:DNA binding"/>
    <property type="evidence" value="ECO:0007669"/>
    <property type="project" value="UniProtKB-KW"/>
</dbReference>
<dbReference type="GO" id="GO:0032196">
    <property type="term" value="P:transposition"/>
    <property type="evidence" value="ECO:0007669"/>
    <property type="project" value="UniProtKB-KW"/>
</dbReference>
<dbReference type="Pfam" id="PF12323">
    <property type="entry name" value="HTH_OrfB_IS605"/>
    <property type="match status" value="1"/>
</dbReference>
<feature type="domain" description="Transposase putative helix-turn-helix" evidence="9">
    <location>
        <begin position="18"/>
        <end position="61"/>
    </location>
</feature>
<dbReference type="NCBIfam" id="NF040570">
    <property type="entry name" value="guided_TnpB"/>
    <property type="match status" value="1"/>
</dbReference>
<keyword evidence="5" id="KW-0238">DNA-binding</keyword>
<dbReference type="STRING" id="13035.Dacsa_0524"/>
<evidence type="ECO:0000259" key="8">
    <source>
        <dbReference type="Pfam" id="PF07282"/>
    </source>
</evidence>